<accession>A0A0D1W3Y0</accession>
<dbReference type="HOGENOM" id="CLU_006356_0_0_1"/>
<feature type="region of interest" description="Disordered" evidence="1">
    <location>
        <begin position="104"/>
        <end position="138"/>
    </location>
</feature>
<evidence type="ECO:0000259" key="3">
    <source>
        <dbReference type="Pfam" id="PF22974"/>
    </source>
</evidence>
<gene>
    <name evidence="4" type="ORF">PV11_05473</name>
</gene>
<dbReference type="Pfam" id="PF22974">
    <property type="entry name" value="DUF7029"/>
    <property type="match status" value="1"/>
</dbReference>
<feature type="compositionally biased region" description="Low complexity" evidence="1">
    <location>
        <begin position="799"/>
        <end position="880"/>
    </location>
</feature>
<organism evidence="4 5">
    <name type="scientific">Exophiala sideris</name>
    <dbReference type="NCBI Taxonomy" id="1016849"/>
    <lineage>
        <taxon>Eukaryota</taxon>
        <taxon>Fungi</taxon>
        <taxon>Dikarya</taxon>
        <taxon>Ascomycota</taxon>
        <taxon>Pezizomycotina</taxon>
        <taxon>Eurotiomycetes</taxon>
        <taxon>Chaetothyriomycetidae</taxon>
        <taxon>Chaetothyriales</taxon>
        <taxon>Herpotrichiellaceae</taxon>
        <taxon>Exophiala</taxon>
    </lineage>
</organism>
<proteinExistence type="predicted"/>
<feature type="compositionally biased region" description="Low complexity" evidence="1">
    <location>
        <begin position="104"/>
        <end position="126"/>
    </location>
</feature>
<sequence length="1135" mass="115619">MKSVSSLSITLLLGLATGSVGLPATTEDGDSHGWYDWNPSTAVTSTSTSFSLSVPSSLPGFAGAPASGFGNTNSNGFAPSVSIKTVEVTKTEAVCAATEESVVGVGTSTGGSDSSHSGSGSDSSSGSGSGSGSGFVSSSGGSWSESGSTYYAQAPGANSSLSSPTYQPYVAGPTLLPAVHWDYPVDDIRNLGPINSSDLYYTSNGIADPGVQHVFASLSTTLQYDAVVLDHSSYVTSVSCSSTGILVAFESIEAFRYACDSWSAVEEFVLVTYTDGCGASDDQRTFWLSNSVEILNNTQSIMVAVETELAIEDAIYGVDMVWGNYYPTGSNSSTSISGSGSGSSSNSTAPSGSGSNSTGLSGSGTNSTVGVNGTTSSNSTSNANGGSSCGAAPSSTIDGFPAVACGVSDFDTQLDDVLGYLDFSSTDYDASLEDFSPDVSFDAEDLDDDDATMERRALLGRSHLRKRGIFSALLSVGEQLSSAVVAVATTGVALARAAVQVIPGVSNFIASATEFDPAVHGTATLALAPDDSATSPWGAAAQLYTSSSASATTAADITLYCVNCGLKGHVTLSGSAKFNVIDGLHGLSTSINADLEAGLNLGLVAQATFKDTKTKSLIKQAIPDLGVSVKGVFAAGVYIAVDAVATLDIEAQGQALIGITMTISDFQATLNLLDENSAASSSISGYTPTFKKTFEASGQISASATLALPVSLNVGIEITPLSYKKTLSLIEQPSLYGNVSFAGSAGGADAASDTCNNGFQYFASAQNDVSFDFFGIKTFTLNHYDSPPIQQGCKLLDDSSSTSSSTPAASSGTSSAVTETPSSTGDAAADSNTATSSGTDSTSTGAPSPTDDAAATSTTAGSGTDVPTNTGPTSTTDTDPAPTPSNPTTGDSTSSKSKRQITDSGTVIDDDDEDTFASDDGDETDSTDDPVDAQDSSTDPDNAEYTQDSSAALNATDNAGSDGGLTFVTINEIHNAFQLVSDENGNLYAGAPSTGDDDGASLFAVADTVVVGNDGDMILHYYPDVMDAYNTSRIRMSYEDHIPKGSELVTLMALDYDSDDSSNQNILFAVDTKGNAFSLVLCDFSNGADSKLFIVRDTTGVENLTLEKLRYICTGAPVSQCDAVALVLGATSTNS</sequence>
<dbReference type="EMBL" id="KN846952">
    <property type="protein sequence ID" value="KIV83450.1"/>
    <property type="molecule type" value="Genomic_DNA"/>
</dbReference>
<dbReference type="InterPro" id="IPR054293">
    <property type="entry name" value="DUF7029"/>
</dbReference>
<dbReference type="Proteomes" id="UP000053599">
    <property type="component" value="Unassembled WGS sequence"/>
</dbReference>
<feature type="region of interest" description="Disordered" evidence="1">
    <location>
        <begin position="333"/>
        <end position="391"/>
    </location>
</feature>
<evidence type="ECO:0000313" key="4">
    <source>
        <dbReference type="EMBL" id="KIV83450.1"/>
    </source>
</evidence>
<evidence type="ECO:0000256" key="1">
    <source>
        <dbReference type="SAM" id="MobiDB-lite"/>
    </source>
</evidence>
<evidence type="ECO:0000313" key="5">
    <source>
        <dbReference type="Proteomes" id="UP000053599"/>
    </source>
</evidence>
<feature type="compositionally biased region" description="Polar residues" evidence="1">
    <location>
        <begin position="934"/>
        <end position="947"/>
    </location>
</feature>
<feature type="region of interest" description="Disordered" evidence="1">
    <location>
        <begin position="792"/>
        <end position="947"/>
    </location>
</feature>
<feature type="signal peptide" evidence="2">
    <location>
        <begin position="1"/>
        <end position="21"/>
    </location>
</feature>
<feature type="domain" description="DUF7029" evidence="3">
    <location>
        <begin position="222"/>
        <end position="314"/>
    </location>
</feature>
<feature type="compositionally biased region" description="Acidic residues" evidence="1">
    <location>
        <begin position="908"/>
        <end position="932"/>
    </location>
</feature>
<protein>
    <recommendedName>
        <fullName evidence="3">DUF7029 domain-containing protein</fullName>
    </recommendedName>
</protein>
<name>A0A0D1W3Y0_9EURO</name>
<dbReference type="STRING" id="1016849.A0A0D1W3Y0"/>
<dbReference type="OrthoDB" id="160645at2759"/>
<evidence type="ECO:0000256" key="2">
    <source>
        <dbReference type="SAM" id="SignalP"/>
    </source>
</evidence>
<keyword evidence="2" id="KW-0732">Signal</keyword>
<feature type="chain" id="PRO_5002250889" description="DUF7029 domain-containing protein" evidence="2">
    <location>
        <begin position="22"/>
        <end position="1135"/>
    </location>
</feature>
<reference evidence="4 5" key="1">
    <citation type="submission" date="2015-01" db="EMBL/GenBank/DDBJ databases">
        <title>The Genome Sequence of Exophiala sideris CBS121828.</title>
        <authorList>
            <consortium name="The Broad Institute Genomics Platform"/>
            <person name="Cuomo C."/>
            <person name="de Hoog S."/>
            <person name="Gorbushina A."/>
            <person name="Stielow B."/>
            <person name="Teixiera M."/>
            <person name="Abouelleil A."/>
            <person name="Chapman S.B."/>
            <person name="Priest M."/>
            <person name="Young S.K."/>
            <person name="Wortman J."/>
            <person name="Nusbaum C."/>
            <person name="Birren B."/>
        </authorList>
    </citation>
    <scope>NUCLEOTIDE SEQUENCE [LARGE SCALE GENOMIC DNA]</scope>
    <source>
        <strain evidence="4 5">CBS 121828</strain>
    </source>
</reference>
<dbReference type="AlphaFoldDB" id="A0A0D1W3Y0"/>